<dbReference type="SUPFAM" id="SSF52151">
    <property type="entry name" value="FabD/lysophospholipase-like"/>
    <property type="match status" value="1"/>
</dbReference>
<dbReference type="InterPro" id="IPR032821">
    <property type="entry name" value="PKS_assoc"/>
</dbReference>
<dbReference type="OrthoDB" id="329835at2759"/>
<dbReference type="GO" id="GO:0006633">
    <property type="term" value="P:fatty acid biosynthetic process"/>
    <property type="evidence" value="ECO:0007669"/>
    <property type="project" value="InterPro"/>
</dbReference>
<dbReference type="InterPro" id="IPR029063">
    <property type="entry name" value="SAM-dependent_MTases_sf"/>
</dbReference>
<dbReference type="EMBL" id="AP024448">
    <property type="protein sequence ID" value="BCS26961.1"/>
    <property type="molecule type" value="Genomic_DNA"/>
</dbReference>
<dbReference type="Proteomes" id="UP000654913">
    <property type="component" value="Chromosome 6"/>
</dbReference>
<dbReference type="Pfam" id="PF14765">
    <property type="entry name" value="PS-DH"/>
    <property type="match status" value="1"/>
</dbReference>
<reference evidence="8" key="1">
    <citation type="submission" date="2021-01" db="EMBL/GenBank/DDBJ databases">
        <authorList>
            <consortium name="Aspergillus puulaauensis MK2 genome sequencing consortium"/>
            <person name="Kazuki M."/>
            <person name="Futagami T."/>
        </authorList>
    </citation>
    <scope>NUCLEOTIDE SEQUENCE</scope>
    <source>
        <strain evidence="8">MK2</strain>
    </source>
</reference>
<dbReference type="InterPro" id="IPR016035">
    <property type="entry name" value="Acyl_Trfase/lysoPLipase"/>
</dbReference>
<evidence type="ECO:0000259" key="7">
    <source>
        <dbReference type="PROSITE" id="PS52019"/>
    </source>
</evidence>
<dbReference type="CDD" id="cd00833">
    <property type="entry name" value="PKS"/>
    <property type="match status" value="1"/>
</dbReference>
<dbReference type="InterPro" id="IPR014031">
    <property type="entry name" value="Ketoacyl_synth_C"/>
</dbReference>
<dbReference type="InterPro" id="IPR016036">
    <property type="entry name" value="Malonyl_transacylase_ACP-bd"/>
</dbReference>
<dbReference type="GO" id="GO:0004315">
    <property type="term" value="F:3-oxoacyl-[acyl-carrier-protein] synthase activity"/>
    <property type="evidence" value="ECO:0007669"/>
    <property type="project" value="InterPro"/>
</dbReference>
<evidence type="ECO:0000256" key="3">
    <source>
        <dbReference type="ARBA" id="ARBA00022679"/>
    </source>
</evidence>
<feature type="region of interest" description="C-terminal hotdog fold" evidence="5">
    <location>
        <begin position="1082"/>
        <end position="1231"/>
    </location>
</feature>
<feature type="active site" description="Proton acceptor; for dehydratase activity" evidence="5">
    <location>
        <position position="963"/>
    </location>
</feature>
<evidence type="ECO:0000313" key="9">
    <source>
        <dbReference type="Proteomes" id="UP000654913"/>
    </source>
</evidence>
<dbReference type="PANTHER" id="PTHR43775:SF37">
    <property type="entry name" value="SI:DKEY-61P9.11"/>
    <property type="match status" value="1"/>
</dbReference>
<dbReference type="Pfam" id="PF21089">
    <property type="entry name" value="PKS_DH_N"/>
    <property type="match status" value="1"/>
</dbReference>
<dbReference type="PANTHER" id="PTHR43775">
    <property type="entry name" value="FATTY ACID SYNTHASE"/>
    <property type="match status" value="1"/>
</dbReference>
<keyword evidence="1" id="KW-0596">Phosphopantetheine</keyword>
<dbReference type="Pfam" id="PF23114">
    <property type="entry name" value="NAD-bd_HRPKS_sdrA"/>
    <property type="match status" value="1"/>
</dbReference>
<dbReference type="InterPro" id="IPR042104">
    <property type="entry name" value="PKS_dehydratase_sf"/>
</dbReference>
<dbReference type="InterPro" id="IPR056501">
    <property type="entry name" value="NAD-bd_HRPKS_sdrA"/>
</dbReference>
<keyword evidence="3" id="KW-0808">Transferase</keyword>
<reference evidence="8" key="2">
    <citation type="submission" date="2021-02" db="EMBL/GenBank/DDBJ databases">
        <title>Aspergillus puulaauensis MK2 genome sequence.</title>
        <authorList>
            <person name="Futagami T."/>
            <person name="Mori K."/>
            <person name="Kadooka C."/>
            <person name="Tanaka T."/>
        </authorList>
    </citation>
    <scope>NUCLEOTIDE SEQUENCE</scope>
    <source>
        <strain evidence="8">MK2</strain>
    </source>
</reference>
<feature type="domain" description="PKS/mFAS DH" evidence="7">
    <location>
        <begin position="931"/>
        <end position="1231"/>
    </location>
</feature>
<evidence type="ECO:0000256" key="1">
    <source>
        <dbReference type="ARBA" id="ARBA00022450"/>
    </source>
</evidence>
<keyword evidence="2" id="KW-0597">Phosphoprotein</keyword>
<dbReference type="CDD" id="cd02440">
    <property type="entry name" value="AdoMet_MTases"/>
    <property type="match status" value="1"/>
</dbReference>
<dbReference type="Gene3D" id="3.40.50.720">
    <property type="entry name" value="NAD(P)-binding Rossmann-like Domain"/>
    <property type="match status" value="1"/>
</dbReference>
<dbReference type="InterPro" id="IPR049551">
    <property type="entry name" value="PKS_DH_C"/>
</dbReference>
<dbReference type="InterPro" id="IPR018201">
    <property type="entry name" value="Ketoacyl_synth_AS"/>
</dbReference>
<dbReference type="PROSITE" id="PS52019">
    <property type="entry name" value="PKS_MFAS_DH"/>
    <property type="match status" value="1"/>
</dbReference>
<dbReference type="GO" id="GO:0016491">
    <property type="term" value="F:oxidoreductase activity"/>
    <property type="evidence" value="ECO:0007669"/>
    <property type="project" value="UniProtKB-KW"/>
</dbReference>
<dbReference type="InterPro" id="IPR016039">
    <property type="entry name" value="Thiolase-like"/>
</dbReference>
<dbReference type="GO" id="GO:0004312">
    <property type="term" value="F:fatty acid synthase activity"/>
    <property type="evidence" value="ECO:0007669"/>
    <property type="project" value="TreeGrafter"/>
</dbReference>
<dbReference type="Pfam" id="PF08242">
    <property type="entry name" value="Methyltransf_12"/>
    <property type="match status" value="1"/>
</dbReference>
<accession>A0A7R7XSW3</accession>
<evidence type="ECO:0000256" key="5">
    <source>
        <dbReference type="PROSITE-ProRule" id="PRU01363"/>
    </source>
</evidence>
<evidence type="ECO:0000256" key="2">
    <source>
        <dbReference type="ARBA" id="ARBA00022553"/>
    </source>
</evidence>
<dbReference type="SUPFAM" id="SSF53335">
    <property type="entry name" value="S-adenosyl-L-methionine-dependent methyltransferases"/>
    <property type="match status" value="1"/>
</dbReference>
<evidence type="ECO:0000256" key="4">
    <source>
        <dbReference type="ARBA" id="ARBA00023002"/>
    </source>
</evidence>
<evidence type="ECO:0000313" key="8">
    <source>
        <dbReference type="EMBL" id="BCS26961.1"/>
    </source>
</evidence>
<dbReference type="RefSeq" id="XP_041559155.1">
    <property type="nucleotide sequence ID" value="XM_041706805.1"/>
</dbReference>
<dbReference type="PROSITE" id="PS00606">
    <property type="entry name" value="KS3_1"/>
    <property type="match status" value="1"/>
</dbReference>
<dbReference type="SUPFAM" id="SSF55048">
    <property type="entry name" value="Probable ACP-binding domain of malonyl-CoA ACP transacylase"/>
    <property type="match status" value="1"/>
</dbReference>
<name>A0A7R7XSW3_9EURO</name>
<keyword evidence="9" id="KW-1185">Reference proteome</keyword>
<dbReference type="KEGG" id="apuu:APUU_60009A"/>
<dbReference type="InterPro" id="IPR013217">
    <property type="entry name" value="Methyltransf_12"/>
</dbReference>
<dbReference type="PROSITE" id="PS52004">
    <property type="entry name" value="KS3_2"/>
    <property type="match status" value="1"/>
</dbReference>
<dbReference type="Pfam" id="PF00698">
    <property type="entry name" value="Acyl_transf_1"/>
    <property type="match status" value="1"/>
</dbReference>
<proteinExistence type="predicted"/>
<dbReference type="Gene3D" id="3.40.47.10">
    <property type="match status" value="1"/>
</dbReference>
<gene>
    <name evidence="8" type="ORF">APUU_60009A</name>
</gene>
<dbReference type="Gene3D" id="3.40.366.10">
    <property type="entry name" value="Malonyl-Coenzyme A Acyl Carrier Protein, domain 2"/>
    <property type="match status" value="1"/>
</dbReference>
<dbReference type="Pfam" id="PF16197">
    <property type="entry name" value="KAsynt_C_assoc"/>
    <property type="match status" value="1"/>
</dbReference>
<dbReference type="SMART" id="SM00827">
    <property type="entry name" value="PKS_AT"/>
    <property type="match status" value="1"/>
</dbReference>
<evidence type="ECO:0000259" key="6">
    <source>
        <dbReference type="PROSITE" id="PS52004"/>
    </source>
</evidence>
<dbReference type="InterPro" id="IPR014030">
    <property type="entry name" value="Ketoacyl_synth_N"/>
</dbReference>
<feature type="domain" description="Ketosynthase family 3 (KS3)" evidence="6">
    <location>
        <begin position="9"/>
        <end position="435"/>
    </location>
</feature>
<dbReference type="SMART" id="SM00826">
    <property type="entry name" value="PKS_DH"/>
    <property type="match status" value="1"/>
</dbReference>
<dbReference type="InterPro" id="IPR049900">
    <property type="entry name" value="PKS_mFAS_DH"/>
</dbReference>
<dbReference type="InterPro" id="IPR050091">
    <property type="entry name" value="PKS_NRPS_Biosynth_Enz"/>
</dbReference>
<organism evidence="8 9">
    <name type="scientific">Aspergillus puulaauensis</name>
    <dbReference type="NCBI Taxonomy" id="1220207"/>
    <lineage>
        <taxon>Eukaryota</taxon>
        <taxon>Fungi</taxon>
        <taxon>Dikarya</taxon>
        <taxon>Ascomycota</taxon>
        <taxon>Pezizomycotina</taxon>
        <taxon>Eurotiomycetes</taxon>
        <taxon>Eurotiomycetidae</taxon>
        <taxon>Eurotiales</taxon>
        <taxon>Aspergillaceae</taxon>
        <taxon>Aspergillus</taxon>
    </lineage>
</organism>
<feature type="region of interest" description="N-terminal hotdog fold" evidence="5">
    <location>
        <begin position="931"/>
        <end position="1068"/>
    </location>
</feature>
<dbReference type="InterPro" id="IPR001227">
    <property type="entry name" value="Ac_transferase_dom_sf"/>
</dbReference>
<protein>
    <submittedName>
        <fullName evidence="8">Type I iterative PKS</fullName>
    </submittedName>
</protein>
<keyword evidence="4" id="KW-0560">Oxidoreductase</keyword>
<dbReference type="Gene3D" id="3.10.129.110">
    <property type="entry name" value="Polyketide synthase dehydratase"/>
    <property type="match status" value="1"/>
</dbReference>
<dbReference type="SUPFAM" id="SSF53901">
    <property type="entry name" value="Thiolase-like"/>
    <property type="match status" value="1"/>
</dbReference>
<dbReference type="InterPro" id="IPR020841">
    <property type="entry name" value="PKS_Beta-ketoAc_synthase_dom"/>
</dbReference>
<dbReference type="GO" id="GO:0044550">
    <property type="term" value="P:secondary metabolite biosynthetic process"/>
    <property type="evidence" value="ECO:0007669"/>
    <property type="project" value="TreeGrafter"/>
</dbReference>
<dbReference type="SMART" id="SM00825">
    <property type="entry name" value="PKS_KS"/>
    <property type="match status" value="1"/>
</dbReference>
<dbReference type="GeneID" id="64976966"/>
<dbReference type="InterPro" id="IPR014043">
    <property type="entry name" value="Acyl_transferase_dom"/>
</dbReference>
<dbReference type="Pfam" id="PF02801">
    <property type="entry name" value="Ketoacyl-synt_C"/>
    <property type="match status" value="1"/>
</dbReference>
<dbReference type="Pfam" id="PF00109">
    <property type="entry name" value="ketoacyl-synt"/>
    <property type="match status" value="1"/>
</dbReference>
<dbReference type="Gene3D" id="3.40.50.150">
    <property type="entry name" value="Vaccinia Virus protein VP39"/>
    <property type="match status" value="1"/>
</dbReference>
<sequence>MTKASPQWPEPIAIVGMACRLPGGINKPEDLWNHVSQGLSSAGDVPRERFHADNFSSMDPGRPGKAAVSRGHFLDRDLRDFDHRFFGISKDDAMAMDPQHKQLLEVVYECLESAGIPTAHVKGANIGCYCGSFTSDYHDIQIRDPENLPTYMSIGTTRSMLANRISYVFDFRGPSITFDTACSTALVALHIACQALQSGECGGAIIGATNLFINPEIALAMSRFGILAPDGVTKTFDADAHGYGRADGINAVYIKRLSDALNDGDHIRGVIRATSTNSDGATSAITVPSHKAQVDGIRKAYALAGIEDLDQTAYFECHGTGTPTGDPIEVSAVASVFAPARESSEPLWIGSTKPNLGHSEAASGLTSLIKVVLAMENKAIPPNINFDVPNPNIDFDGWKVRVPTTAHPWPEGCKERASINSFGIGGSNAHVVIESQHEHRPFCDHAHPGALEGQRGTNPPFLIVLTGNSVKSMEMNISNLSTALQQSLYDQIPLCQLSKEINTRSQPRSRPFKSYFIAKGAMELGKTLHGYTYDRQLHLQKHNRPRLLFTFTGQGALWSQMGKTLMDRFTVAEETLKRLDHMISGLQSNNAARWSLIDKLATQLSPSEIGSAELAQPLCTAVQIALVDLLASWGVHPDAVVGHSAGEIAAAYACGAVSAVDAIRIAYYRGIVLDSAPEGAMMAVTRGAEHKELQSVLNQTNLSIACINSAENVTISGTVGGIQSAYTKLTDMGISCKVLPVSRAYHTGAMNGAASKYSDILQEFLRPNKAKLPMYSSVSGTEVDGTSLDARYWELNLLNPVQYYKAVKQALTSMSALDAFLEIGSHRLLSRPTQETHQEVDTGGVRRPYLSTMIRQSDTPYQLMKLAGDLVILGVDVDLDEVNGPVESGRHTSPSSKYLANLPSYAWDYSSKDWSEPRQSSEWRLRQAPRHELLGSLIPGGNPMAPTWRNIISQRELSWVVDHQINDVPTLPISAYVAMVIEALAQLYERNGQENRPQSRPQFKIENLVLSRSIIFPDDEPVETFVSLNPSQVSGSRVLAVDFNVVSVRQKIATSHCQGKASMAIIDDVETVRGTQRPPHGDLPLSIPVKKFYKSLERIGYGYGPKFRLLSEVRVRPGSQFCAATLKTSPEEASHQRYIVHPIVLDAALQTLVLSQCAGLYQQMQTMILPSRINTISVSVPFEPFSSCVSETQPAGFGHITGASECFDALARPFLSIHGLQMNHVMRETNTSMPWIRLAWRPSIDDAIRNGSALWCSTKSDLSARAGIQELESLVAELIVLIDDDDDFQVSDKSPPHMHLYRTWLRHHAKCHRTVKSKCRDRNPTTVAQLVSNTEFPDSVDIQLASRLALNVKQIFAGQVDSPAVMLENDLLYRIYEDSFVSDSMNCKLQAAAQLLAHNSANMKILEIGAGTGGATSHVLQGLLQVGGRVKYHSYTFTDISSWFFDKAKRKFAGFERIQFKALDIEKSPAEQGFSDKYDLIVASNVLHAIADMENAMRNVRRLLEDGGHLLLAELSGDLIAPGFLMGSLPGWWLRSQNPTQPGPGLTREEWNSLLSDSGLSNPVDLLLPSNDGSPGDLDYTSVMLINAIPRNPPREDLLQAPRVYVTGPGSSVEIQRSLTDRLSISGIDATFCSLPMLSNKPQHGEWLVLFDTVGDSILASLQARDLEVLKLWLDEPINCLWITRNVHLNPQNAAGGLVAGFARTLRQENRRLRFYTLDFSSDDSKTIASIIGHIVLTVSKSDINKPEYELAERDGQLWTCRLQTDPRSQRAFGPTRQLDLTVGDIMHSPYSLTVQEPGIVDSLVFAFDEDPCAAMTSEDLLIEVKAVGLDSEVQIAPNSLVER</sequence>
<dbReference type="InterPro" id="IPR049552">
    <property type="entry name" value="PKS_DH_N"/>
</dbReference>
<dbReference type="InterPro" id="IPR020807">
    <property type="entry name" value="PKS_DH"/>
</dbReference>
<feature type="active site" description="Proton donor; for dehydratase activity" evidence="5">
    <location>
        <position position="1146"/>
    </location>
</feature>